<sequence length="108" mass="12432">MDDNTKVQIEAAAFRGLIEHLQRRTDVQNIDLMNLAGFCRNCLSKWYMNAAAERGIEMSYDQAREAIYGMPYAEWKTRYQQEATKEQARLFEETQPLHAFVSGHGGKA</sequence>
<dbReference type="Proteomes" id="UP000005459">
    <property type="component" value="Unassembled WGS sequence"/>
</dbReference>
<evidence type="ECO:0000313" key="2">
    <source>
        <dbReference type="EMBL" id="EGV18959.1"/>
    </source>
</evidence>
<dbReference type="Gene3D" id="1.10.3340.10">
    <property type="entry name" value="SMc04008-like"/>
    <property type="match status" value="1"/>
</dbReference>
<organism evidence="2 3">
    <name type="scientific">Thiocapsa marina 5811</name>
    <dbReference type="NCBI Taxonomy" id="768671"/>
    <lineage>
        <taxon>Bacteria</taxon>
        <taxon>Pseudomonadati</taxon>
        <taxon>Pseudomonadota</taxon>
        <taxon>Gammaproteobacteria</taxon>
        <taxon>Chromatiales</taxon>
        <taxon>Chromatiaceae</taxon>
        <taxon>Thiocapsa</taxon>
    </lineage>
</organism>
<name>F9UA11_9GAMM</name>
<dbReference type="InterPro" id="IPR023163">
    <property type="entry name" value="SMc04008-like_domain"/>
</dbReference>
<dbReference type="PATRIC" id="fig|768671.3.peg.1875"/>
<dbReference type="SUPFAM" id="SSF158757">
    <property type="entry name" value="SMc04008-like"/>
    <property type="match status" value="1"/>
</dbReference>
<dbReference type="InterPro" id="IPR036810">
    <property type="entry name" value="SMc04008-like_sf"/>
</dbReference>
<dbReference type="OrthoDB" id="9802252at2"/>
<protein>
    <recommendedName>
        <fullName evidence="1">SMc04008-like domain-containing protein</fullName>
    </recommendedName>
</protein>
<gene>
    <name evidence="2" type="ORF">ThimaDRAFT_1763</name>
</gene>
<evidence type="ECO:0000259" key="1">
    <source>
        <dbReference type="Pfam" id="PF06844"/>
    </source>
</evidence>
<dbReference type="AlphaFoldDB" id="F9UA11"/>
<proteinExistence type="predicted"/>
<accession>F9UA11</accession>
<evidence type="ECO:0000313" key="3">
    <source>
        <dbReference type="Proteomes" id="UP000005459"/>
    </source>
</evidence>
<feature type="domain" description="SMc04008-like" evidence="1">
    <location>
        <begin position="27"/>
        <end position="92"/>
    </location>
</feature>
<dbReference type="eggNOG" id="COG3492">
    <property type="taxonomic scope" value="Bacteria"/>
</dbReference>
<dbReference type="RefSeq" id="WP_007192639.1">
    <property type="nucleotide sequence ID" value="NZ_AFWV01000005.1"/>
</dbReference>
<dbReference type="STRING" id="768671.ThimaDRAFT_1763"/>
<dbReference type="EMBL" id="AFWV01000005">
    <property type="protein sequence ID" value="EGV18959.1"/>
    <property type="molecule type" value="Genomic_DNA"/>
</dbReference>
<dbReference type="Pfam" id="PF06844">
    <property type="entry name" value="DUF1244"/>
    <property type="match status" value="1"/>
</dbReference>
<reference evidence="2 3" key="1">
    <citation type="submission" date="2011-06" db="EMBL/GenBank/DDBJ databases">
        <title>The draft genome of Thiocapsa marina 5811.</title>
        <authorList>
            <consortium name="US DOE Joint Genome Institute (JGI-PGF)"/>
            <person name="Lucas S."/>
            <person name="Han J."/>
            <person name="Cheng J.-F."/>
            <person name="Goodwin L."/>
            <person name="Pitluck S."/>
            <person name="Peters L."/>
            <person name="Land M.L."/>
            <person name="Hauser L."/>
            <person name="Vogl K."/>
            <person name="Liu Z."/>
            <person name="Imhoff J."/>
            <person name="Thiel V."/>
            <person name="Frigaard N.-U."/>
            <person name="Bryant D."/>
            <person name="Woyke T.J."/>
        </authorList>
    </citation>
    <scope>NUCLEOTIDE SEQUENCE [LARGE SCALE GENOMIC DNA]</scope>
    <source>
        <strain evidence="2 3">5811</strain>
    </source>
</reference>
<keyword evidence="3" id="KW-1185">Reference proteome</keyword>